<accession>A0ABD2BPC1</accession>
<evidence type="ECO:0000259" key="2">
    <source>
        <dbReference type="Pfam" id="PF07993"/>
    </source>
</evidence>
<sequence length="90" mass="10562">MVLTAVFTKTLTPILMHIFQLFSTLRKKKSKFQYDIVIVKRNCTLVNLDFSMTDRTIFIYNVSIVFHVGMIVRFNEKIKSTTTINIRSLQ</sequence>
<dbReference type="InterPro" id="IPR013120">
    <property type="entry name" value="FAR_NAD-bd"/>
</dbReference>
<feature type="transmembrane region" description="Helical" evidence="1">
    <location>
        <begin position="57"/>
        <end position="74"/>
    </location>
</feature>
<comment type="caution">
    <text evidence="3">The sequence shown here is derived from an EMBL/GenBank/DDBJ whole genome shotgun (WGS) entry which is preliminary data.</text>
</comment>
<reference evidence="3 4" key="1">
    <citation type="journal article" date="2024" name="Ann. Entomol. Soc. Am.">
        <title>Genomic analyses of the southern and eastern yellowjacket wasps (Hymenoptera: Vespidae) reveal evolutionary signatures of social life.</title>
        <authorList>
            <person name="Catto M.A."/>
            <person name="Caine P.B."/>
            <person name="Orr S.E."/>
            <person name="Hunt B.G."/>
            <person name="Goodisman M.A.D."/>
        </authorList>
    </citation>
    <scope>NUCLEOTIDE SEQUENCE [LARGE SCALE GENOMIC DNA]</scope>
    <source>
        <strain evidence="3">232</strain>
        <tissue evidence="3">Head and thorax</tissue>
    </source>
</reference>
<evidence type="ECO:0000313" key="3">
    <source>
        <dbReference type="EMBL" id="KAL2734637.1"/>
    </source>
</evidence>
<keyword evidence="1" id="KW-1133">Transmembrane helix</keyword>
<proteinExistence type="predicted"/>
<feature type="domain" description="Thioester reductase (TE)" evidence="2">
    <location>
        <begin position="25"/>
        <end position="89"/>
    </location>
</feature>
<keyword evidence="1" id="KW-0472">Membrane</keyword>
<organism evidence="3 4">
    <name type="scientific">Vespula maculifrons</name>
    <name type="common">Eastern yellow jacket</name>
    <name type="synonym">Wasp</name>
    <dbReference type="NCBI Taxonomy" id="7453"/>
    <lineage>
        <taxon>Eukaryota</taxon>
        <taxon>Metazoa</taxon>
        <taxon>Ecdysozoa</taxon>
        <taxon>Arthropoda</taxon>
        <taxon>Hexapoda</taxon>
        <taxon>Insecta</taxon>
        <taxon>Pterygota</taxon>
        <taxon>Neoptera</taxon>
        <taxon>Endopterygota</taxon>
        <taxon>Hymenoptera</taxon>
        <taxon>Apocrita</taxon>
        <taxon>Aculeata</taxon>
        <taxon>Vespoidea</taxon>
        <taxon>Vespidae</taxon>
        <taxon>Vespinae</taxon>
        <taxon>Vespula</taxon>
    </lineage>
</organism>
<keyword evidence="4" id="KW-1185">Reference proteome</keyword>
<gene>
    <name evidence="3" type="ORF">V1477_013814</name>
</gene>
<keyword evidence="1" id="KW-0812">Transmembrane</keyword>
<evidence type="ECO:0000256" key="1">
    <source>
        <dbReference type="SAM" id="Phobius"/>
    </source>
</evidence>
<name>A0ABD2BPC1_VESMC</name>
<dbReference type="Pfam" id="PF07993">
    <property type="entry name" value="NAD_binding_4"/>
    <property type="match status" value="1"/>
</dbReference>
<dbReference type="Proteomes" id="UP001607303">
    <property type="component" value="Unassembled WGS sequence"/>
</dbReference>
<dbReference type="AlphaFoldDB" id="A0ABD2BPC1"/>
<evidence type="ECO:0000313" key="4">
    <source>
        <dbReference type="Proteomes" id="UP001607303"/>
    </source>
</evidence>
<dbReference type="EMBL" id="JAYRBN010000071">
    <property type="protein sequence ID" value="KAL2734637.1"/>
    <property type="molecule type" value="Genomic_DNA"/>
</dbReference>
<protein>
    <submittedName>
        <fullName evidence="3">Fatty acyl-CoA reductase wat-like isoform X2</fullName>
    </submittedName>
</protein>